<dbReference type="InterPro" id="IPR036116">
    <property type="entry name" value="FN3_sf"/>
</dbReference>
<evidence type="ECO:0000256" key="1">
    <source>
        <dbReference type="SAM" id="MobiDB-lite"/>
    </source>
</evidence>
<dbReference type="OrthoDB" id="10253954at2759"/>
<dbReference type="Gene3D" id="2.60.40.10">
    <property type="entry name" value="Immunoglobulins"/>
    <property type="match status" value="2"/>
</dbReference>
<reference evidence="4" key="1">
    <citation type="journal article" date="2017" name="Nat. Commun.">
        <title>The North American bullfrog draft genome provides insight into hormonal regulation of long noncoding RNA.</title>
        <authorList>
            <person name="Hammond S.A."/>
            <person name="Warren R.L."/>
            <person name="Vandervalk B.P."/>
            <person name="Kucuk E."/>
            <person name="Khan H."/>
            <person name="Gibb E.A."/>
            <person name="Pandoh P."/>
            <person name="Kirk H."/>
            <person name="Zhao Y."/>
            <person name="Jones M."/>
            <person name="Mungall A.J."/>
            <person name="Coope R."/>
            <person name="Pleasance S."/>
            <person name="Moore R.A."/>
            <person name="Holt R.A."/>
            <person name="Round J.M."/>
            <person name="Ohora S."/>
            <person name="Walle B.V."/>
            <person name="Veldhoen N."/>
            <person name="Helbing C.C."/>
            <person name="Birol I."/>
        </authorList>
    </citation>
    <scope>NUCLEOTIDE SEQUENCE [LARGE SCALE GENOMIC DNA]</scope>
</reference>
<feature type="region of interest" description="Disordered" evidence="1">
    <location>
        <begin position="355"/>
        <end position="416"/>
    </location>
</feature>
<dbReference type="InterPro" id="IPR013783">
    <property type="entry name" value="Ig-like_fold"/>
</dbReference>
<accession>A0A2G9SK90</accession>
<dbReference type="SMART" id="SM00060">
    <property type="entry name" value="FN3"/>
    <property type="match status" value="2"/>
</dbReference>
<dbReference type="SUPFAM" id="SSF49265">
    <property type="entry name" value="Fibronectin type III"/>
    <property type="match status" value="2"/>
</dbReference>
<evidence type="ECO:0000259" key="2">
    <source>
        <dbReference type="PROSITE" id="PS50853"/>
    </source>
</evidence>
<sequence length="436" mass="49282">MAVKGRAGFSEEAVKEFAIPGEAPKGYPLLIEPGNISSVTIQLNWLPPVLAEKNGDITKYTVAYWVAEIPEKVLELDLPSSQSSCLLSNLKPNTVYEVKIRAHTSKGPGPYSPSVQYRTFHLNQVMPKNFKVRMVTKTSVLLSWEFPENYNSITPYKIQYNMQTVDVDGRTTKKLITNLKPKTHYTFTLTNHGNSLSGLQQNVAVRTAPNMLGVKPLVNAKAQLDGSITVVLPDVEMSESVRHYYIVVVPLRKLRGQFLNPWGSPEEMDLEQLVQTITKQHRRSLRYLRHLEYPKPFVAARFQSLPGHFTLGDQKNYDGFENKALEVGQKYVFFIMAMLESAEVGGSVLIVYQHSPPLDPTQDHQGSRQGPPGKPSTLDHQLVGGGGRRRLEEDWKKDLEEDQKKKTSGEGEDRRKKRRKLAIVFCYTTLLFLVNE</sequence>
<evidence type="ECO:0000313" key="4">
    <source>
        <dbReference type="Proteomes" id="UP000228934"/>
    </source>
</evidence>
<feature type="domain" description="Fibronectin type-III" evidence="2">
    <location>
        <begin position="27"/>
        <end position="122"/>
    </location>
</feature>
<feature type="compositionally biased region" description="Basic and acidic residues" evidence="1">
    <location>
        <begin position="389"/>
        <end position="414"/>
    </location>
</feature>
<proteinExistence type="predicted"/>
<name>A0A2G9SK90_AQUCT</name>
<keyword evidence="4" id="KW-1185">Reference proteome</keyword>
<dbReference type="Pfam" id="PF00041">
    <property type="entry name" value="fn3"/>
    <property type="match status" value="2"/>
</dbReference>
<evidence type="ECO:0000313" key="3">
    <source>
        <dbReference type="EMBL" id="PIO40586.1"/>
    </source>
</evidence>
<feature type="domain" description="Fibronectin type-III" evidence="2">
    <location>
        <begin position="126"/>
        <end position="210"/>
    </location>
</feature>
<dbReference type="FunFam" id="2.60.40.10:FF:000128">
    <property type="entry name" value="receptor-type tyrosine-protein phosphatase delta isoform X2"/>
    <property type="match status" value="1"/>
</dbReference>
<dbReference type="PRINTS" id="PR00014">
    <property type="entry name" value="FNTYPEIII"/>
</dbReference>
<dbReference type="PANTHER" id="PTHR46957:SF8">
    <property type="entry name" value="PROTEIN-TYROSINE-PHOSPHATASE"/>
    <property type="match status" value="1"/>
</dbReference>
<protein>
    <recommendedName>
        <fullName evidence="2">Fibronectin type-III domain-containing protein</fullName>
    </recommendedName>
</protein>
<dbReference type="AlphaFoldDB" id="A0A2G9SK90"/>
<dbReference type="PROSITE" id="PS50853">
    <property type="entry name" value="FN3"/>
    <property type="match status" value="2"/>
</dbReference>
<dbReference type="CDD" id="cd00063">
    <property type="entry name" value="FN3"/>
    <property type="match status" value="2"/>
</dbReference>
<dbReference type="PANTHER" id="PTHR46957">
    <property type="entry name" value="CYTOKINE RECEPTOR"/>
    <property type="match status" value="1"/>
</dbReference>
<dbReference type="EMBL" id="KV923272">
    <property type="protein sequence ID" value="PIO40586.1"/>
    <property type="molecule type" value="Genomic_DNA"/>
</dbReference>
<dbReference type="Proteomes" id="UP000228934">
    <property type="component" value="Unassembled WGS sequence"/>
</dbReference>
<dbReference type="InterPro" id="IPR050713">
    <property type="entry name" value="RTP_Phos/Ushers"/>
</dbReference>
<dbReference type="InterPro" id="IPR003961">
    <property type="entry name" value="FN3_dom"/>
</dbReference>
<organism evidence="3 4">
    <name type="scientific">Aquarana catesbeiana</name>
    <name type="common">American bullfrog</name>
    <name type="synonym">Rana catesbeiana</name>
    <dbReference type="NCBI Taxonomy" id="8400"/>
    <lineage>
        <taxon>Eukaryota</taxon>
        <taxon>Metazoa</taxon>
        <taxon>Chordata</taxon>
        <taxon>Craniata</taxon>
        <taxon>Vertebrata</taxon>
        <taxon>Euteleostomi</taxon>
        <taxon>Amphibia</taxon>
        <taxon>Batrachia</taxon>
        <taxon>Anura</taxon>
        <taxon>Neobatrachia</taxon>
        <taxon>Ranoidea</taxon>
        <taxon>Ranidae</taxon>
        <taxon>Aquarana</taxon>
    </lineage>
</organism>
<dbReference type="FunFam" id="2.60.40.10:FF:000144">
    <property type="entry name" value="receptor-type tyrosine-protein phosphatase delta isoform X1"/>
    <property type="match status" value="1"/>
</dbReference>
<gene>
    <name evidence="3" type="ORF">AB205_0069000</name>
</gene>